<gene>
    <name evidence="2" type="ORF">HNR48_001027</name>
</gene>
<proteinExistence type="predicted"/>
<feature type="domain" description="DUF4440" evidence="1">
    <location>
        <begin position="9"/>
        <end position="114"/>
    </location>
</feature>
<dbReference type="AlphaFoldDB" id="A0A7X0JR41"/>
<name>A0A7X0JR41_9GAMM</name>
<protein>
    <submittedName>
        <fullName evidence="2">Ketosteroid isomerase-like protein</fullName>
    </submittedName>
</protein>
<dbReference type="RefSeq" id="WP_166850332.1">
    <property type="nucleotide sequence ID" value="NZ_JAAONY010000001.1"/>
</dbReference>
<dbReference type="GO" id="GO:0016853">
    <property type="term" value="F:isomerase activity"/>
    <property type="evidence" value="ECO:0007669"/>
    <property type="project" value="UniProtKB-KW"/>
</dbReference>
<dbReference type="SUPFAM" id="SSF54427">
    <property type="entry name" value="NTF2-like"/>
    <property type="match status" value="1"/>
</dbReference>
<keyword evidence="3" id="KW-1185">Reference proteome</keyword>
<dbReference type="InterPro" id="IPR027843">
    <property type="entry name" value="DUF4440"/>
</dbReference>
<evidence type="ECO:0000313" key="3">
    <source>
        <dbReference type="Proteomes" id="UP000528457"/>
    </source>
</evidence>
<dbReference type="Gene3D" id="3.10.450.50">
    <property type="match status" value="1"/>
</dbReference>
<dbReference type="Pfam" id="PF14534">
    <property type="entry name" value="DUF4440"/>
    <property type="match status" value="1"/>
</dbReference>
<dbReference type="InterPro" id="IPR032710">
    <property type="entry name" value="NTF2-like_dom_sf"/>
</dbReference>
<organism evidence="2 3">
    <name type="scientific">Pseudoteredinibacter isoporae</name>
    <dbReference type="NCBI Taxonomy" id="570281"/>
    <lineage>
        <taxon>Bacteria</taxon>
        <taxon>Pseudomonadati</taxon>
        <taxon>Pseudomonadota</taxon>
        <taxon>Gammaproteobacteria</taxon>
        <taxon>Cellvibrionales</taxon>
        <taxon>Cellvibrionaceae</taxon>
        <taxon>Pseudoteredinibacter</taxon>
    </lineage>
</organism>
<dbReference type="EMBL" id="JACHHT010000001">
    <property type="protein sequence ID" value="MBB6520749.1"/>
    <property type="molecule type" value="Genomic_DNA"/>
</dbReference>
<accession>A0A7X0JR41</accession>
<evidence type="ECO:0000313" key="2">
    <source>
        <dbReference type="EMBL" id="MBB6520749.1"/>
    </source>
</evidence>
<sequence length="123" mass="13980">MSAHDKEAIELVYKTLVKSLLKKDFTKARALYVEQGAYVKPDGELTQNDDELHSELERFSTIIANMNLLKRSIHIVDDTALVVVAWHWADDPSDTPEPQRAIDVLRKSACGEWQFIIDNPMGL</sequence>
<keyword evidence="2" id="KW-0413">Isomerase</keyword>
<dbReference type="Proteomes" id="UP000528457">
    <property type="component" value="Unassembled WGS sequence"/>
</dbReference>
<evidence type="ECO:0000259" key="1">
    <source>
        <dbReference type="Pfam" id="PF14534"/>
    </source>
</evidence>
<dbReference type="InParanoid" id="A0A7X0JR41"/>
<comment type="caution">
    <text evidence="2">The sequence shown here is derived from an EMBL/GenBank/DDBJ whole genome shotgun (WGS) entry which is preliminary data.</text>
</comment>
<reference evidence="2 3" key="1">
    <citation type="submission" date="2020-08" db="EMBL/GenBank/DDBJ databases">
        <title>Genomic Encyclopedia of Type Strains, Phase IV (KMG-IV): sequencing the most valuable type-strain genomes for metagenomic binning, comparative biology and taxonomic classification.</title>
        <authorList>
            <person name="Goeker M."/>
        </authorList>
    </citation>
    <scope>NUCLEOTIDE SEQUENCE [LARGE SCALE GENOMIC DNA]</scope>
    <source>
        <strain evidence="2 3">DSM 22368</strain>
    </source>
</reference>